<keyword evidence="1" id="KW-1133">Transmembrane helix</keyword>
<proteinExistence type="predicted"/>
<accession>A0A9W8A104</accession>
<keyword evidence="1" id="KW-0472">Membrane</keyword>
<dbReference type="Proteomes" id="UP001150569">
    <property type="component" value="Unassembled WGS sequence"/>
</dbReference>
<evidence type="ECO:0000256" key="1">
    <source>
        <dbReference type="SAM" id="Phobius"/>
    </source>
</evidence>
<reference evidence="2" key="1">
    <citation type="submission" date="2022-07" db="EMBL/GenBank/DDBJ databases">
        <title>Phylogenomic reconstructions and comparative analyses of Kickxellomycotina fungi.</title>
        <authorList>
            <person name="Reynolds N.K."/>
            <person name="Stajich J.E."/>
            <person name="Barry K."/>
            <person name="Grigoriev I.V."/>
            <person name="Crous P."/>
            <person name="Smith M.E."/>
        </authorList>
    </citation>
    <scope>NUCLEOTIDE SEQUENCE</scope>
    <source>
        <strain evidence="2">RSA 861</strain>
    </source>
</reference>
<organism evidence="2 3">
    <name type="scientific">Tieghemiomyces parasiticus</name>
    <dbReference type="NCBI Taxonomy" id="78921"/>
    <lineage>
        <taxon>Eukaryota</taxon>
        <taxon>Fungi</taxon>
        <taxon>Fungi incertae sedis</taxon>
        <taxon>Zoopagomycota</taxon>
        <taxon>Kickxellomycotina</taxon>
        <taxon>Dimargaritomycetes</taxon>
        <taxon>Dimargaritales</taxon>
        <taxon>Dimargaritaceae</taxon>
        <taxon>Tieghemiomyces</taxon>
    </lineage>
</organism>
<feature type="transmembrane region" description="Helical" evidence="1">
    <location>
        <begin position="134"/>
        <end position="159"/>
    </location>
</feature>
<name>A0A9W8A104_9FUNG</name>
<evidence type="ECO:0000313" key="3">
    <source>
        <dbReference type="Proteomes" id="UP001150569"/>
    </source>
</evidence>
<dbReference type="AlphaFoldDB" id="A0A9W8A104"/>
<feature type="transmembrane region" description="Helical" evidence="1">
    <location>
        <begin position="20"/>
        <end position="47"/>
    </location>
</feature>
<dbReference type="EMBL" id="JANBPT010000440">
    <property type="protein sequence ID" value="KAJ1920581.1"/>
    <property type="molecule type" value="Genomic_DNA"/>
</dbReference>
<sequence>MGISEVRVAFSAKLNLLAMVALFFNTLAYILACCALAMSVALGARYIPTNFHSFNDFMVHLILIITLLVLLFWMMRAYISQKGCFATIPEWVVWAIVTYFNFLVAFKCLSVEVDFIYDENPQNTDRAGIELMRAAGFTTLCVGIVDAMFAALVSFAVVAPAPGPSFPEDYCREMP</sequence>
<gene>
    <name evidence="2" type="ORF">IWQ60_006964</name>
</gene>
<keyword evidence="3" id="KW-1185">Reference proteome</keyword>
<keyword evidence="1" id="KW-0812">Transmembrane</keyword>
<feature type="transmembrane region" description="Helical" evidence="1">
    <location>
        <begin position="59"/>
        <end position="79"/>
    </location>
</feature>
<evidence type="ECO:0000313" key="2">
    <source>
        <dbReference type="EMBL" id="KAJ1920581.1"/>
    </source>
</evidence>
<comment type="caution">
    <text evidence="2">The sequence shown here is derived from an EMBL/GenBank/DDBJ whole genome shotgun (WGS) entry which is preliminary data.</text>
</comment>
<protein>
    <submittedName>
        <fullName evidence="2">Uncharacterized protein</fullName>
    </submittedName>
</protein>
<feature type="transmembrane region" description="Helical" evidence="1">
    <location>
        <begin position="91"/>
        <end position="113"/>
    </location>
</feature>